<evidence type="ECO:0008006" key="4">
    <source>
        <dbReference type="Google" id="ProtNLM"/>
    </source>
</evidence>
<keyword evidence="1" id="KW-1133">Transmembrane helix</keyword>
<sequence length="231" mass="26500">MVHCQTRKRGIMDKLFHLGLSVSYDRVFSVSPYLTKVLSKQYQEDGFVFPSSLKKGLFTTAAVDNIDRFSLVRAECNSQHDEGVQRQDVEIQFSKSNCSVSCKMNMSQSKTIYWIKLLKQINDSFYDIVHNRLNGQKNVINWFNCTDAESRFSVNGSNLDEPRLVFRLYTYDVRDSDSGTYKCVVNSGNIYWNKATIEFAGCPNDKTIAKSICTKPVLLYIILSFLFVLIL</sequence>
<evidence type="ECO:0000313" key="2">
    <source>
        <dbReference type="EMBL" id="CAC5409959.1"/>
    </source>
</evidence>
<name>A0A6J8DPF7_MYTCO</name>
<dbReference type="PANTHER" id="PTHR47018">
    <property type="entry name" value="CXC DOMAIN-CONTAINING PROTEIN-RELATED"/>
    <property type="match status" value="1"/>
</dbReference>
<dbReference type="EMBL" id="CACVKT020007653">
    <property type="protein sequence ID" value="CAC5409959.1"/>
    <property type="molecule type" value="Genomic_DNA"/>
</dbReference>
<reference evidence="2 3" key="1">
    <citation type="submission" date="2020-06" db="EMBL/GenBank/DDBJ databases">
        <authorList>
            <person name="Li R."/>
            <person name="Bekaert M."/>
        </authorList>
    </citation>
    <scope>NUCLEOTIDE SEQUENCE [LARGE SCALE GENOMIC DNA]</scope>
    <source>
        <strain evidence="3">wild</strain>
    </source>
</reference>
<dbReference type="OrthoDB" id="10273334at2759"/>
<evidence type="ECO:0000313" key="3">
    <source>
        <dbReference type="Proteomes" id="UP000507470"/>
    </source>
</evidence>
<gene>
    <name evidence="2" type="ORF">MCOR_43170</name>
</gene>
<dbReference type="InterPro" id="IPR036179">
    <property type="entry name" value="Ig-like_dom_sf"/>
</dbReference>
<dbReference type="Gene3D" id="2.60.40.10">
    <property type="entry name" value="Immunoglobulins"/>
    <property type="match status" value="1"/>
</dbReference>
<organism evidence="2 3">
    <name type="scientific">Mytilus coruscus</name>
    <name type="common">Sea mussel</name>
    <dbReference type="NCBI Taxonomy" id="42192"/>
    <lineage>
        <taxon>Eukaryota</taxon>
        <taxon>Metazoa</taxon>
        <taxon>Spiralia</taxon>
        <taxon>Lophotrochozoa</taxon>
        <taxon>Mollusca</taxon>
        <taxon>Bivalvia</taxon>
        <taxon>Autobranchia</taxon>
        <taxon>Pteriomorphia</taxon>
        <taxon>Mytilida</taxon>
        <taxon>Mytiloidea</taxon>
        <taxon>Mytilidae</taxon>
        <taxon>Mytilinae</taxon>
        <taxon>Mytilus</taxon>
    </lineage>
</organism>
<evidence type="ECO:0000256" key="1">
    <source>
        <dbReference type="SAM" id="Phobius"/>
    </source>
</evidence>
<keyword evidence="1" id="KW-0812">Transmembrane</keyword>
<keyword evidence="1" id="KW-0472">Membrane</keyword>
<dbReference type="Proteomes" id="UP000507470">
    <property type="component" value="Unassembled WGS sequence"/>
</dbReference>
<dbReference type="SUPFAM" id="SSF48726">
    <property type="entry name" value="Immunoglobulin"/>
    <property type="match status" value="1"/>
</dbReference>
<keyword evidence="3" id="KW-1185">Reference proteome</keyword>
<dbReference type="AlphaFoldDB" id="A0A6J8DPF7"/>
<proteinExistence type="predicted"/>
<feature type="transmembrane region" description="Helical" evidence="1">
    <location>
        <begin position="212"/>
        <end position="230"/>
    </location>
</feature>
<dbReference type="InterPro" id="IPR013783">
    <property type="entry name" value="Ig-like_fold"/>
</dbReference>
<protein>
    <recommendedName>
        <fullName evidence="4">Ig-like domain-containing protein</fullName>
    </recommendedName>
</protein>
<accession>A0A6J8DPF7</accession>